<evidence type="ECO:0000313" key="9">
    <source>
        <dbReference type="EMBL" id="OCT53802.1"/>
    </source>
</evidence>
<evidence type="ECO:0000256" key="3">
    <source>
        <dbReference type="ARBA" id="ARBA00022801"/>
    </source>
</evidence>
<name>A0A1C1CZ55_9EURO</name>
<feature type="site" description="Transition state stabilizer" evidence="7">
    <location>
        <position position="233"/>
    </location>
</feature>
<dbReference type="VEuPathDB" id="FungiDB:G647_00730"/>
<dbReference type="Proteomes" id="UP000094526">
    <property type="component" value="Unassembled WGS sequence"/>
</dbReference>
<evidence type="ECO:0000256" key="7">
    <source>
        <dbReference type="PIRSR" id="PIRSR604808-3"/>
    </source>
</evidence>
<evidence type="ECO:0000259" key="8">
    <source>
        <dbReference type="Pfam" id="PF03372"/>
    </source>
</evidence>
<reference evidence="10" key="1">
    <citation type="submission" date="2015-07" db="EMBL/GenBank/DDBJ databases">
        <authorList>
            <person name="Teixeira M.M."/>
            <person name="Souza R.C."/>
            <person name="Almeida L.G."/>
            <person name="Vicente V.A."/>
            <person name="de Hoog S."/>
            <person name="Bocca A.L."/>
            <person name="de Almeida S.R."/>
            <person name="Vasconcelos A.T."/>
            <person name="Felipe M.S."/>
        </authorList>
    </citation>
    <scope>NUCLEOTIDE SEQUENCE [LARGE SCALE GENOMIC DNA]</scope>
    <source>
        <strain evidence="10">KSF</strain>
    </source>
</reference>
<feature type="site" description="Interaction with DNA substrate" evidence="7">
    <location>
        <position position="335"/>
    </location>
</feature>
<dbReference type="GO" id="GO:0008311">
    <property type="term" value="F:double-stranded DNA 3'-5' DNA exonuclease activity"/>
    <property type="evidence" value="ECO:0007669"/>
    <property type="project" value="TreeGrafter"/>
</dbReference>
<feature type="binding site" evidence="6">
    <location>
        <position position="48"/>
    </location>
    <ligand>
        <name>Mg(2+)</name>
        <dbReference type="ChEBI" id="CHEBI:18420"/>
        <label>1</label>
    </ligand>
</feature>
<comment type="cofactor">
    <cofactor evidence="6">
        <name>Mg(2+)</name>
        <dbReference type="ChEBI" id="CHEBI:18420"/>
    </cofactor>
    <cofactor evidence="6">
        <name>Mn(2+)</name>
        <dbReference type="ChEBI" id="CHEBI:29035"/>
    </cofactor>
    <text evidence="6">Probably binds two magnesium or manganese ions per subunit.</text>
</comment>
<evidence type="ECO:0000256" key="5">
    <source>
        <dbReference type="PIRSR" id="PIRSR604808-1"/>
    </source>
</evidence>
<feature type="site" description="Important for catalytic activity" evidence="7">
    <location>
        <position position="303"/>
    </location>
</feature>
<feature type="binding site" evidence="6">
    <location>
        <position position="231"/>
    </location>
    <ligand>
        <name>Mg(2+)</name>
        <dbReference type="ChEBI" id="CHEBI:18420"/>
        <label>1</label>
    </ligand>
</feature>
<keyword evidence="3" id="KW-0378">Hydrolase</keyword>
<dbReference type="InterPro" id="IPR005135">
    <property type="entry name" value="Endo/exonuclease/phosphatase"/>
</dbReference>
<dbReference type="EMBL" id="LGRB01000008">
    <property type="protein sequence ID" value="OCT53802.1"/>
    <property type="molecule type" value="Genomic_DNA"/>
</dbReference>
<keyword evidence="10" id="KW-1185">Reference proteome</keyword>
<dbReference type="Gene3D" id="3.60.10.10">
    <property type="entry name" value="Endonuclease/exonuclease/phosphatase"/>
    <property type="match status" value="1"/>
</dbReference>
<comment type="caution">
    <text evidence="9">The sequence shown here is derived from an EMBL/GenBank/DDBJ whole genome shotgun (WGS) entry which is preliminary data.</text>
</comment>
<evidence type="ECO:0000313" key="10">
    <source>
        <dbReference type="Proteomes" id="UP000094526"/>
    </source>
</evidence>
<dbReference type="OrthoDB" id="498125at2759"/>
<gene>
    <name evidence="9" type="ORF">CLCR_10436</name>
</gene>
<dbReference type="SUPFAM" id="SSF56219">
    <property type="entry name" value="DNase I-like"/>
    <property type="match status" value="1"/>
</dbReference>
<dbReference type="AlphaFoldDB" id="A0A1C1CZ55"/>
<feature type="binding site" evidence="6">
    <location>
        <position position="233"/>
    </location>
    <ligand>
        <name>Mg(2+)</name>
        <dbReference type="ChEBI" id="CHEBI:18420"/>
        <label>1</label>
    </ligand>
</feature>
<evidence type="ECO:0000256" key="1">
    <source>
        <dbReference type="ARBA" id="ARBA00007092"/>
    </source>
</evidence>
<dbReference type="Pfam" id="PF03372">
    <property type="entry name" value="Exo_endo_phos"/>
    <property type="match status" value="1"/>
</dbReference>
<dbReference type="VEuPathDB" id="FungiDB:CLCR_10436"/>
<dbReference type="InterPro" id="IPR036691">
    <property type="entry name" value="Endo/exonu/phosph_ase_sf"/>
</dbReference>
<comment type="similarity">
    <text evidence="1">Belongs to the DNA repair enzymes AP/ExoA family.</text>
</comment>
<dbReference type="InterPro" id="IPR004808">
    <property type="entry name" value="AP_endonuc_1"/>
</dbReference>
<dbReference type="STRING" id="86049.A0A1C1CZ55"/>
<evidence type="ECO:0000256" key="4">
    <source>
        <dbReference type="ARBA" id="ARBA00022842"/>
    </source>
</evidence>
<dbReference type="PANTHER" id="PTHR22748">
    <property type="entry name" value="AP ENDONUCLEASE"/>
    <property type="match status" value="1"/>
</dbReference>
<keyword evidence="4 6" id="KW-0460">Magnesium</keyword>
<evidence type="ECO:0000256" key="6">
    <source>
        <dbReference type="PIRSR" id="PIRSR604808-2"/>
    </source>
</evidence>
<protein>
    <submittedName>
        <fullName evidence="9">Exodeoxyribonuclease III</fullName>
    </submittedName>
</protein>
<dbReference type="GO" id="GO:0003906">
    <property type="term" value="F:DNA-(apurinic or apyrimidinic site) endonuclease activity"/>
    <property type="evidence" value="ECO:0007669"/>
    <property type="project" value="TreeGrafter"/>
</dbReference>
<feature type="binding site" evidence="6">
    <location>
        <position position="335"/>
    </location>
    <ligand>
        <name>Mg(2+)</name>
        <dbReference type="ChEBI" id="CHEBI:18420"/>
        <label>1</label>
    </ligand>
</feature>
<evidence type="ECO:0000256" key="2">
    <source>
        <dbReference type="ARBA" id="ARBA00022723"/>
    </source>
</evidence>
<organism evidence="9 10">
    <name type="scientific">Cladophialophora carrionii</name>
    <dbReference type="NCBI Taxonomy" id="86049"/>
    <lineage>
        <taxon>Eukaryota</taxon>
        <taxon>Fungi</taxon>
        <taxon>Dikarya</taxon>
        <taxon>Ascomycota</taxon>
        <taxon>Pezizomycotina</taxon>
        <taxon>Eurotiomycetes</taxon>
        <taxon>Chaetothyriomycetidae</taxon>
        <taxon>Chaetothyriales</taxon>
        <taxon>Herpotrichiellaceae</taxon>
        <taxon>Cladophialophora</taxon>
    </lineage>
</organism>
<proteinExistence type="inferred from homology"/>
<feature type="binding site" evidence="6">
    <location>
        <position position="334"/>
    </location>
    <ligand>
        <name>Mg(2+)</name>
        <dbReference type="ChEBI" id="CHEBI:18420"/>
        <label>1</label>
    </ligand>
</feature>
<feature type="active site" evidence="5">
    <location>
        <position position="180"/>
    </location>
</feature>
<dbReference type="eggNOG" id="ENOG502RTDE">
    <property type="taxonomic scope" value="Eukaryota"/>
</dbReference>
<feature type="binding site" evidence="6">
    <location>
        <position position="87"/>
    </location>
    <ligand>
        <name>Mg(2+)</name>
        <dbReference type="ChEBI" id="CHEBI:18420"/>
        <label>1</label>
    </ligand>
</feature>
<feature type="active site" description="Proton acceptor" evidence="5">
    <location>
        <position position="335"/>
    </location>
</feature>
<dbReference type="PROSITE" id="PS51435">
    <property type="entry name" value="AP_NUCLEASE_F1_4"/>
    <property type="match status" value="1"/>
</dbReference>
<dbReference type="GO" id="GO:0005634">
    <property type="term" value="C:nucleus"/>
    <property type="evidence" value="ECO:0007669"/>
    <property type="project" value="TreeGrafter"/>
</dbReference>
<dbReference type="GO" id="GO:0006284">
    <property type="term" value="P:base-excision repair"/>
    <property type="evidence" value="ECO:0007669"/>
    <property type="project" value="TreeGrafter"/>
</dbReference>
<accession>A0A1C1CZ55</accession>
<keyword evidence="6" id="KW-0464">Manganese</keyword>
<keyword evidence="2 6" id="KW-0479">Metal-binding</keyword>
<dbReference type="GO" id="GO:0046872">
    <property type="term" value="F:metal ion binding"/>
    <property type="evidence" value="ECO:0007669"/>
    <property type="project" value="UniProtKB-KW"/>
</dbReference>
<dbReference type="GO" id="GO:0008081">
    <property type="term" value="F:phosphoric diester hydrolase activity"/>
    <property type="evidence" value="ECO:0007669"/>
    <property type="project" value="TreeGrafter"/>
</dbReference>
<feature type="active site" description="Proton donor/acceptor" evidence="5">
    <location>
        <position position="231"/>
    </location>
</feature>
<feature type="domain" description="Endonuclease/exonuclease/phosphatase" evidence="8">
    <location>
        <begin position="46"/>
        <end position="310"/>
    </location>
</feature>
<sequence length="362" mass="40787">MPSVSKRSLSSTDRSISPPALRRKLSRATVWRHVPNTWSGQVRLFSWNVNGIGPLLQKRLSFEPGSLSPLRSFLKRHQWPEILCLQEVKISSKDTAVQRQLQLAANQGSAAEEPTYSVHFSLPRDKYNATGFGGKVHGVASLIRDDFATSIRVTRKPDWDLEGRVLIHEHETGLVIINGYWVNGTSNPYRDPATGAVTGTRHDQKLRFHQHMLHEALQLERDGYQIVLMGDMNIARARIDGHPNLRTSPLQHVENRADFNSKFFTDDKGMRGIDVFRHIHGDTKKFTYHPRGRSWGESCDRVDLIVVSRALVDDMDAVTATDICDSAQERGHSDHVPLWISLDLSRIAGVANPPVTDRGTEQ</sequence>
<dbReference type="PANTHER" id="PTHR22748:SF14">
    <property type="entry name" value="ENDONUCLEASE_EXONUCLEASE_PHOSPHATASE DOMAIN-CONTAINING PROTEIN"/>
    <property type="match status" value="1"/>
</dbReference>